<feature type="region of interest" description="Disordered" evidence="1">
    <location>
        <begin position="394"/>
        <end position="495"/>
    </location>
</feature>
<evidence type="ECO:0000313" key="3">
    <source>
        <dbReference type="EMBL" id="RVX72075.1"/>
    </source>
</evidence>
<comment type="caution">
    <text evidence="3">The sequence shown here is derived from an EMBL/GenBank/DDBJ whole genome shotgun (WGS) entry which is preliminary data.</text>
</comment>
<feature type="compositionally biased region" description="Basic and acidic residues" evidence="1">
    <location>
        <begin position="822"/>
        <end position="833"/>
    </location>
</feature>
<feature type="compositionally biased region" description="Low complexity" evidence="1">
    <location>
        <begin position="667"/>
        <end position="682"/>
    </location>
</feature>
<feature type="region of interest" description="Disordered" evidence="1">
    <location>
        <begin position="38"/>
        <end position="74"/>
    </location>
</feature>
<feature type="compositionally biased region" description="Basic and acidic residues" evidence="1">
    <location>
        <begin position="697"/>
        <end position="707"/>
    </location>
</feature>
<feature type="region of interest" description="Disordered" evidence="1">
    <location>
        <begin position="804"/>
        <end position="833"/>
    </location>
</feature>
<feature type="compositionally biased region" description="Polar residues" evidence="1">
    <location>
        <begin position="449"/>
        <end position="471"/>
    </location>
</feature>
<feature type="compositionally biased region" description="Low complexity" evidence="1">
    <location>
        <begin position="630"/>
        <end position="641"/>
    </location>
</feature>
<keyword evidence="2" id="KW-1133">Transmembrane helix</keyword>
<feature type="region of interest" description="Disordered" evidence="1">
    <location>
        <begin position="665"/>
        <end position="730"/>
    </location>
</feature>
<feature type="compositionally biased region" description="Polar residues" evidence="1">
    <location>
        <begin position="804"/>
        <end position="821"/>
    </location>
</feature>
<feature type="compositionally biased region" description="Polar residues" evidence="1">
    <location>
        <begin position="404"/>
        <end position="416"/>
    </location>
</feature>
<feature type="region of interest" description="Disordered" evidence="1">
    <location>
        <begin position="362"/>
        <end position="382"/>
    </location>
</feature>
<feature type="compositionally biased region" description="Basic and acidic residues" evidence="1">
    <location>
        <begin position="542"/>
        <end position="557"/>
    </location>
</feature>
<evidence type="ECO:0000313" key="4">
    <source>
        <dbReference type="Proteomes" id="UP000288859"/>
    </source>
</evidence>
<dbReference type="OrthoDB" id="4152618at2759"/>
<sequence length="1068" mass="117844">MSWKLAELRWRHELGLKDRNTEKVQDSRIRKTSLTKVHATNPSPNLFDQESNGTHHSGQNVHRHKSMSARNSEVSQSLYHISSLSTTPLLAHLQTLDPTSRPLSIRSPATAPLQNAHSFQHSANISRGWESRVIHQDIHRKHDGEQLEDTVPSLGLKRSLSLDSSLEPLIKASSPSESLVDQQNEQSSNLPHFNPPRHSVILTTTREPTAHSSGATSETPFLGFRPLLLSHESEIDPRSACISPSTGKHWSDSVLQQEALEHKLPEGALPTSQRESARKPGHPPVGRPWNIANGFSVSRRIRTRFPLAASSYSDDGERLTSVDDLVTQNQAIPLQSLECYNVTSAQGIVCKAVCHHESTAVLEASDSEDGPGAEVTMDLTPANTIDDIVSRYAEPSPHSKTQHVDSQTSTRNNNSESVDDKVLFSLSKKSSPSPKPESLQHPIDALTLPPSNDSADTAVSTQAGSQMSSIVVSERPSDESDDRWTRSPRSSRCGFLTPSKMRFRLTSRASRDIPRSTLVDNCSPASPWGPLASPVHPRHHQRLETTRHQSYKEEDPAPYKLNSRHHRPSAEKSQAPKIVDTLWTEMSVVNSKSRPMRNFSSHVRCSPSHESSQSERLSAPQPRTLISSQPGGSTSTTSGPPLNHHVLPSSSLLPRDHLRYARVQQNSTLSGSHSLSRPSSTSIIFAGGKDLNGSRLEPTHAQDFPDKSRRKHRCSTDNLEGGPEVPQSEGAPITDTGTFLHRFHSSSHLADWLADEQYRNADREVSRYLRRSRLNYANPGNTDSGSKHCEPGSGIGFKMTGSSLADYSSESTPDMKSSQVMESKHSDAKGHEPGHDVRVIKRMSYSGIISDPSINVHGQSLSSLSGAHTERVHTVAYTNTSASLLSRRASFKNATVQVSYGLYQCPSFPLSEEQLALRVGEMENVPFERLQRLKNGEFLEKAWCFVHKRSEFSHARIVNRTVFQDTERTSDQRRAARLLIVLSAMTYFVGGFVLVDSMSRGGSMSQCAMAEVVRWLSKEETGSDGHLRVLVHPADARLAQRVVKVARGILVGVLLIMLGVFIWAAVDS</sequence>
<evidence type="ECO:0000256" key="1">
    <source>
        <dbReference type="SAM" id="MobiDB-lite"/>
    </source>
</evidence>
<dbReference type="EMBL" id="NAJM01000014">
    <property type="protein sequence ID" value="RVX72075.1"/>
    <property type="molecule type" value="Genomic_DNA"/>
</dbReference>
<feature type="compositionally biased region" description="Polar residues" evidence="1">
    <location>
        <begin position="38"/>
        <end position="60"/>
    </location>
</feature>
<feature type="transmembrane region" description="Helical" evidence="2">
    <location>
        <begin position="1045"/>
        <end position="1066"/>
    </location>
</feature>
<evidence type="ECO:0000256" key="2">
    <source>
        <dbReference type="SAM" id="Phobius"/>
    </source>
</evidence>
<feature type="region of interest" description="Disordered" evidence="1">
    <location>
        <begin position="265"/>
        <end position="290"/>
    </location>
</feature>
<feature type="region of interest" description="Disordered" evidence="1">
    <location>
        <begin position="516"/>
        <end position="578"/>
    </location>
</feature>
<protein>
    <submittedName>
        <fullName evidence="3">Uncharacterized protein</fullName>
    </submittedName>
</protein>
<feature type="compositionally biased region" description="Polar residues" evidence="1">
    <location>
        <begin position="594"/>
        <end position="616"/>
    </location>
</feature>
<accession>A0A438N8L2</accession>
<keyword evidence="2" id="KW-0812">Transmembrane</keyword>
<feature type="compositionally biased region" description="Polar residues" evidence="1">
    <location>
        <begin position="173"/>
        <end position="191"/>
    </location>
</feature>
<feature type="compositionally biased region" description="Basic and acidic residues" evidence="1">
    <location>
        <begin position="475"/>
        <end position="485"/>
    </location>
</feature>
<dbReference type="Proteomes" id="UP000288859">
    <property type="component" value="Unassembled WGS sequence"/>
</dbReference>
<organism evidence="3 4">
    <name type="scientific">Exophiala mesophila</name>
    <name type="common">Black yeast-like fungus</name>
    <dbReference type="NCBI Taxonomy" id="212818"/>
    <lineage>
        <taxon>Eukaryota</taxon>
        <taxon>Fungi</taxon>
        <taxon>Dikarya</taxon>
        <taxon>Ascomycota</taxon>
        <taxon>Pezizomycotina</taxon>
        <taxon>Eurotiomycetes</taxon>
        <taxon>Chaetothyriomycetidae</taxon>
        <taxon>Chaetothyriales</taxon>
        <taxon>Herpotrichiellaceae</taxon>
        <taxon>Exophiala</taxon>
    </lineage>
</organism>
<name>A0A438N8L2_EXOME</name>
<dbReference type="AlphaFoldDB" id="A0A438N8L2"/>
<gene>
    <name evidence="3" type="ORF">B0A52_04673</name>
</gene>
<feature type="compositionally biased region" description="Low complexity" evidence="1">
    <location>
        <begin position="423"/>
        <end position="439"/>
    </location>
</feature>
<feature type="region of interest" description="Disordered" evidence="1">
    <location>
        <begin position="594"/>
        <end position="650"/>
    </location>
</feature>
<reference evidence="3 4" key="1">
    <citation type="submission" date="2017-03" db="EMBL/GenBank/DDBJ databases">
        <title>Genomes of endolithic fungi from Antarctica.</title>
        <authorList>
            <person name="Coleine C."/>
            <person name="Masonjones S."/>
            <person name="Stajich J.E."/>
        </authorList>
    </citation>
    <scope>NUCLEOTIDE SEQUENCE [LARGE SCALE GENOMIC DNA]</scope>
    <source>
        <strain evidence="3 4">CCFEE 6314</strain>
    </source>
</reference>
<proteinExistence type="predicted"/>
<feature type="transmembrane region" description="Helical" evidence="2">
    <location>
        <begin position="975"/>
        <end position="995"/>
    </location>
</feature>
<keyword evidence="2" id="KW-0472">Membrane</keyword>
<feature type="region of interest" description="Disordered" evidence="1">
    <location>
        <begin position="173"/>
        <end position="196"/>
    </location>
</feature>